<dbReference type="PANTHER" id="PTHR43283:SF18">
    <property type="match status" value="1"/>
</dbReference>
<dbReference type="AlphaFoldDB" id="A0A0W0S5D8"/>
<evidence type="ECO:0000259" key="1">
    <source>
        <dbReference type="Pfam" id="PF00144"/>
    </source>
</evidence>
<dbReference type="SUPFAM" id="SSF56601">
    <property type="entry name" value="beta-lactamase/transpeptidase-like"/>
    <property type="match status" value="1"/>
</dbReference>
<dbReference type="InterPro" id="IPR050789">
    <property type="entry name" value="Diverse_Enzym_Activities"/>
</dbReference>
<accession>A0A0W0S5D8</accession>
<evidence type="ECO:0000313" key="2">
    <source>
        <dbReference type="EMBL" id="KTC78363.1"/>
    </source>
</evidence>
<feature type="domain" description="Beta-lactamase-related" evidence="1">
    <location>
        <begin position="8"/>
        <end position="328"/>
    </location>
</feature>
<organism evidence="2 3">
    <name type="scientific">Legionella brunensis</name>
    <dbReference type="NCBI Taxonomy" id="29422"/>
    <lineage>
        <taxon>Bacteria</taxon>
        <taxon>Pseudomonadati</taxon>
        <taxon>Pseudomonadota</taxon>
        <taxon>Gammaproteobacteria</taxon>
        <taxon>Legionellales</taxon>
        <taxon>Legionellaceae</taxon>
        <taxon>Legionella</taxon>
    </lineage>
</organism>
<comment type="caution">
    <text evidence="2">The sequence shown here is derived from an EMBL/GenBank/DDBJ whole genome shotgun (WGS) entry which is preliminary data.</text>
</comment>
<proteinExistence type="predicted"/>
<dbReference type="RefSeq" id="WP_058442621.1">
    <property type="nucleotide sequence ID" value="NZ_CAAAHU010000004.1"/>
</dbReference>
<dbReference type="EMBL" id="LNXV01000033">
    <property type="protein sequence ID" value="KTC78363.1"/>
    <property type="molecule type" value="Genomic_DNA"/>
</dbReference>
<dbReference type="InterPro" id="IPR012338">
    <property type="entry name" value="Beta-lactam/transpept-like"/>
</dbReference>
<dbReference type="PANTHER" id="PTHR43283">
    <property type="entry name" value="BETA-LACTAMASE-RELATED"/>
    <property type="match status" value="1"/>
</dbReference>
<evidence type="ECO:0000313" key="3">
    <source>
        <dbReference type="Proteomes" id="UP000054742"/>
    </source>
</evidence>
<dbReference type="PATRIC" id="fig|29422.6.peg.2818"/>
<dbReference type="InterPro" id="IPR001466">
    <property type="entry name" value="Beta-lactam-related"/>
</dbReference>
<dbReference type="Proteomes" id="UP000054742">
    <property type="component" value="Unassembled WGS sequence"/>
</dbReference>
<protein>
    <submittedName>
        <fullName evidence="2">Putative secreted esterase</fullName>
    </submittedName>
</protein>
<keyword evidence="3" id="KW-1185">Reference proteome</keyword>
<sequence length="409" mass="45147">MENSLDVMREHAKIPGISIATVTANGKITTSTSGVINNDTQQAVNDETIFEAASLSKPVFAYIVLKMVERGQLNLDTPLCDLGLGDFGPPFETIRHPEKFNETFAQNYKKLTPRLILSHQAGLPNEFDPNKLETFAYVSPVGEQFNYSGEAYRFLREIIERIATPDSLEELAKREFTALGMNHTSFIMPKDCTNQSVGHFSDGSVDTRPHFFGIHPAASLYTTAADYGKFLQAFADTANKEVRKLMFEPALLDLSGKDSKAIEANVSDDVLKQIGWGVGIGLQKNKDGSMVAFHWGDGNNTCRNFAALNLTTNQAVVCLTNSENGPTVFKKIAEPIVGDLSPVCQWLFPREKFTLDTTLASNATQGYKKNLTDLKQATSSELNEKQAIETSDNKLLNPFKIVPDPHDQQ</sequence>
<dbReference type="Gene3D" id="3.40.710.10">
    <property type="entry name" value="DD-peptidase/beta-lactamase superfamily"/>
    <property type="match status" value="1"/>
</dbReference>
<gene>
    <name evidence="2" type="ORF">Lbru_2655</name>
</gene>
<dbReference type="STRING" id="29422.Lbru_2655"/>
<name>A0A0W0S5D8_9GAMM</name>
<reference evidence="2 3" key="1">
    <citation type="submission" date="2015-11" db="EMBL/GenBank/DDBJ databases">
        <title>Genomic analysis of 38 Legionella species identifies large and diverse effector repertoires.</title>
        <authorList>
            <person name="Burstein D."/>
            <person name="Amaro F."/>
            <person name="Zusman T."/>
            <person name="Lifshitz Z."/>
            <person name="Cohen O."/>
            <person name="Gilbert J.A."/>
            <person name="Pupko T."/>
            <person name="Shuman H.A."/>
            <person name="Segal G."/>
        </authorList>
    </citation>
    <scope>NUCLEOTIDE SEQUENCE [LARGE SCALE GENOMIC DNA]</scope>
    <source>
        <strain evidence="2 3">ATCC 43878</strain>
    </source>
</reference>
<dbReference type="Pfam" id="PF00144">
    <property type="entry name" value="Beta-lactamase"/>
    <property type="match status" value="1"/>
</dbReference>